<dbReference type="RefSeq" id="WP_100744664.1">
    <property type="nucleotide sequence ID" value="NZ_NPDW01000002.1"/>
</dbReference>
<evidence type="ECO:0000313" key="2">
    <source>
        <dbReference type="Proteomes" id="UP000232145"/>
    </source>
</evidence>
<dbReference type="AlphaFoldDB" id="A0A2N0AII2"/>
<dbReference type="InterPro" id="IPR034660">
    <property type="entry name" value="DinB/YfiT-like"/>
</dbReference>
<dbReference type="EMBL" id="NPDX01000003">
    <property type="protein sequence ID" value="PJZ84051.1"/>
    <property type="molecule type" value="Genomic_DNA"/>
</dbReference>
<dbReference type="OrthoDB" id="344594at2"/>
<dbReference type="PANTHER" id="PTHR39473:SF1">
    <property type="entry name" value="DINB-LIKE DOMAIN-CONTAINING PROTEIN"/>
    <property type="match status" value="1"/>
</dbReference>
<sequence length="166" mass="19118">MDPNYAENYQILQQGIYLLESISNESYKLKHGILESSIGEHFRHIIEHYELFWNGIPNGHIDYDQRKRNPLLETDRLFAIESMKHFVSLFQTQIFEPKNISISQNYNPTENIPAILSNTNRELLFLLSHTVHHYAIISILVKLDGGIVSDGFGFSPATLFAKAKQV</sequence>
<dbReference type="Proteomes" id="UP000232145">
    <property type="component" value="Unassembled WGS sequence"/>
</dbReference>
<keyword evidence="2" id="KW-1185">Reference proteome</keyword>
<comment type="caution">
    <text evidence="1">The sequence shown here is derived from an EMBL/GenBank/DDBJ whole genome shotgun (WGS) entry which is preliminary data.</text>
</comment>
<name>A0A2N0AII2_9LEPT</name>
<gene>
    <name evidence="1" type="ORF">CH364_11895</name>
</gene>
<accession>A0A2N0AII2</accession>
<proteinExistence type="predicted"/>
<dbReference type="PANTHER" id="PTHR39473">
    <property type="match status" value="1"/>
</dbReference>
<evidence type="ECO:0000313" key="1">
    <source>
        <dbReference type="EMBL" id="PJZ84051.1"/>
    </source>
</evidence>
<protein>
    <submittedName>
        <fullName evidence="1">DinB family protein</fullName>
    </submittedName>
</protein>
<reference evidence="1 2" key="1">
    <citation type="submission" date="2017-07" db="EMBL/GenBank/DDBJ databases">
        <title>Leptospira spp. isolated from tropical soils.</title>
        <authorList>
            <person name="Thibeaux R."/>
            <person name="Iraola G."/>
            <person name="Ferres I."/>
            <person name="Bierque E."/>
            <person name="Girault D."/>
            <person name="Soupe-Gilbert M.-E."/>
            <person name="Picardeau M."/>
            <person name="Goarant C."/>
        </authorList>
    </citation>
    <scope>NUCLEOTIDE SEQUENCE [LARGE SCALE GENOMIC DNA]</scope>
    <source>
        <strain evidence="1 2">FH2-B-A1</strain>
    </source>
</reference>
<organism evidence="1 2">
    <name type="scientific">Leptospira harrisiae</name>
    <dbReference type="NCBI Taxonomy" id="2023189"/>
    <lineage>
        <taxon>Bacteria</taxon>
        <taxon>Pseudomonadati</taxon>
        <taxon>Spirochaetota</taxon>
        <taxon>Spirochaetia</taxon>
        <taxon>Leptospirales</taxon>
        <taxon>Leptospiraceae</taxon>
        <taxon>Leptospira</taxon>
    </lineage>
</organism>
<dbReference type="SUPFAM" id="SSF109854">
    <property type="entry name" value="DinB/YfiT-like putative metalloenzymes"/>
    <property type="match status" value="1"/>
</dbReference>
<dbReference type="Gene3D" id="1.20.120.450">
    <property type="entry name" value="dinb family like domain"/>
    <property type="match status" value="1"/>
</dbReference>